<proteinExistence type="predicted"/>
<protein>
    <submittedName>
        <fullName evidence="1">Uncharacterized protein</fullName>
    </submittedName>
</protein>
<dbReference type="Gramene" id="TKW38944">
    <property type="protein sequence ID" value="TKW38944"/>
    <property type="gene ID" value="SEVIR_1G145645v2"/>
</dbReference>
<dbReference type="AlphaFoldDB" id="A0A4U6WAW3"/>
<gene>
    <name evidence="1" type="ORF">SEVIR_1G145645v2</name>
</gene>
<evidence type="ECO:0000313" key="2">
    <source>
        <dbReference type="Proteomes" id="UP000298652"/>
    </source>
</evidence>
<name>A0A4U6WAW3_SETVI</name>
<accession>A0A4U6WAW3</accession>
<reference evidence="1" key="1">
    <citation type="submission" date="2019-03" db="EMBL/GenBank/DDBJ databases">
        <title>WGS assembly of Setaria viridis.</title>
        <authorList>
            <person name="Huang P."/>
            <person name="Jenkins J."/>
            <person name="Grimwood J."/>
            <person name="Barry K."/>
            <person name="Healey A."/>
            <person name="Mamidi S."/>
            <person name="Sreedasyam A."/>
            <person name="Shu S."/>
            <person name="Feldman M."/>
            <person name="Wu J."/>
            <person name="Yu Y."/>
            <person name="Chen C."/>
            <person name="Johnson J."/>
            <person name="Rokhsar D."/>
            <person name="Baxter I."/>
            <person name="Schmutz J."/>
            <person name="Brutnell T."/>
            <person name="Kellogg E."/>
        </authorList>
    </citation>
    <scope>NUCLEOTIDE SEQUENCE [LARGE SCALE GENOMIC DNA]</scope>
</reference>
<sequence>MGIGSTFLIGEPFLLTLLFDQLFCRRLAHKSRAKGKKASKKLAKGRIE</sequence>
<keyword evidence="2" id="KW-1185">Reference proteome</keyword>
<dbReference type="Proteomes" id="UP000298652">
    <property type="component" value="Chromosome 1"/>
</dbReference>
<evidence type="ECO:0000313" key="1">
    <source>
        <dbReference type="EMBL" id="TKW38944.1"/>
    </source>
</evidence>
<dbReference type="EMBL" id="CM016552">
    <property type="protein sequence ID" value="TKW38944.1"/>
    <property type="molecule type" value="Genomic_DNA"/>
</dbReference>
<organism evidence="1 2">
    <name type="scientific">Setaria viridis</name>
    <name type="common">Green bristlegrass</name>
    <name type="synonym">Setaria italica subsp. viridis</name>
    <dbReference type="NCBI Taxonomy" id="4556"/>
    <lineage>
        <taxon>Eukaryota</taxon>
        <taxon>Viridiplantae</taxon>
        <taxon>Streptophyta</taxon>
        <taxon>Embryophyta</taxon>
        <taxon>Tracheophyta</taxon>
        <taxon>Spermatophyta</taxon>
        <taxon>Magnoliopsida</taxon>
        <taxon>Liliopsida</taxon>
        <taxon>Poales</taxon>
        <taxon>Poaceae</taxon>
        <taxon>PACMAD clade</taxon>
        <taxon>Panicoideae</taxon>
        <taxon>Panicodae</taxon>
        <taxon>Paniceae</taxon>
        <taxon>Cenchrinae</taxon>
        <taxon>Setaria</taxon>
    </lineage>
</organism>